<sequence>MLDQGKESILQFAPFQSAVDEGFWHRLSSLKLNKLGIDESPIPITGFYAPCSHNQVSNHLTLLAESLPPESSEQLFMPAISRGNRNRCPVPGILYNTNTLEGFQALDKQSLIRAEAGKVESLRTACNDWCNMCSTTGILLTLKLANVMVIRSVTYINGNVLSAKLLKIDNPVGILHHPIAVELLVGVLHHPIAVELLVGILHHPSGIFAKAEFSSSSDSGCEQPLGVLPHQIRGSLSQFSQMTLVGHASTSCTACSSTVVSEYRKRGLDFILQAINHPTYLEDLTGLTELTKSAGSLELDWDYEGGDEDEECVKI</sequence>
<dbReference type="InterPro" id="IPR032197">
    <property type="entry name" value="Atg7_N"/>
</dbReference>
<evidence type="ECO:0000259" key="1">
    <source>
        <dbReference type="Pfam" id="PF16420"/>
    </source>
</evidence>
<name>A0AAW2KFC4_SESRA</name>
<proteinExistence type="predicted"/>
<feature type="domain" description="Ubiquitin-like modifier-activating enzyme Atg7 N-terminal" evidence="1">
    <location>
        <begin position="10"/>
        <end position="119"/>
    </location>
</feature>
<dbReference type="AlphaFoldDB" id="A0AAW2KFC4"/>
<reference evidence="2" key="1">
    <citation type="submission" date="2020-06" db="EMBL/GenBank/DDBJ databases">
        <authorList>
            <person name="Li T."/>
            <person name="Hu X."/>
            <person name="Zhang T."/>
            <person name="Song X."/>
            <person name="Zhang H."/>
            <person name="Dai N."/>
            <person name="Sheng W."/>
            <person name="Hou X."/>
            <person name="Wei L."/>
        </authorList>
    </citation>
    <scope>NUCLEOTIDE SEQUENCE</scope>
    <source>
        <strain evidence="2">G02</strain>
        <tissue evidence="2">Leaf</tissue>
    </source>
</reference>
<evidence type="ECO:0000313" key="2">
    <source>
        <dbReference type="EMBL" id="KAL0305645.1"/>
    </source>
</evidence>
<dbReference type="Pfam" id="PF16420">
    <property type="entry name" value="ATG7_N"/>
    <property type="match status" value="1"/>
</dbReference>
<dbReference type="EMBL" id="JACGWJ010000028">
    <property type="protein sequence ID" value="KAL0305645.1"/>
    <property type="molecule type" value="Genomic_DNA"/>
</dbReference>
<dbReference type="Gene3D" id="3.40.50.720">
    <property type="entry name" value="NAD(P)-binding Rossmann-like Domain"/>
    <property type="match status" value="1"/>
</dbReference>
<gene>
    <name evidence="2" type="ORF">Sradi_5981800</name>
</gene>
<organism evidence="2">
    <name type="scientific">Sesamum radiatum</name>
    <name type="common">Black benniseed</name>
    <dbReference type="NCBI Taxonomy" id="300843"/>
    <lineage>
        <taxon>Eukaryota</taxon>
        <taxon>Viridiplantae</taxon>
        <taxon>Streptophyta</taxon>
        <taxon>Embryophyta</taxon>
        <taxon>Tracheophyta</taxon>
        <taxon>Spermatophyta</taxon>
        <taxon>Magnoliopsida</taxon>
        <taxon>eudicotyledons</taxon>
        <taxon>Gunneridae</taxon>
        <taxon>Pentapetalae</taxon>
        <taxon>asterids</taxon>
        <taxon>lamiids</taxon>
        <taxon>Lamiales</taxon>
        <taxon>Pedaliaceae</taxon>
        <taxon>Sesamum</taxon>
    </lineage>
</organism>
<protein>
    <submittedName>
        <fullName evidence="2">Ubiquitin-like modifier-activating enzyme atg7</fullName>
    </submittedName>
</protein>
<reference evidence="2" key="2">
    <citation type="journal article" date="2024" name="Plant">
        <title>Genomic evolution and insights into agronomic trait innovations of Sesamum species.</title>
        <authorList>
            <person name="Miao H."/>
            <person name="Wang L."/>
            <person name="Qu L."/>
            <person name="Liu H."/>
            <person name="Sun Y."/>
            <person name="Le M."/>
            <person name="Wang Q."/>
            <person name="Wei S."/>
            <person name="Zheng Y."/>
            <person name="Lin W."/>
            <person name="Duan Y."/>
            <person name="Cao H."/>
            <person name="Xiong S."/>
            <person name="Wang X."/>
            <person name="Wei L."/>
            <person name="Li C."/>
            <person name="Ma Q."/>
            <person name="Ju M."/>
            <person name="Zhao R."/>
            <person name="Li G."/>
            <person name="Mu C."/>
            <person name="Tian Q."/>
            <person name="Mei H."/>
            <person name="Zhang T."/>
            <person name="Gao T."/>
            <person name="Zhang H."/>
        </authorList>
    </citation>
    <scope>NUCLEOTIDE SEQUENCE</scope>
    <source>
        <strain evidence="2">G02</strain>
    </source>
</reference>
<dbReference type="PROSITE" id="PS50007">
    <property type="entry name" value="PIPLC_X_DOMAIN"/>
    <property type="match status" value="1"/>
</dbReference>
<accession>A0AAW2KFC4</accession>
<comment type="caution">
    <text evidence="2">The sequence shown here is derived from an EMBL/GenBank/DDBJ whole genome shotgun (WGS) entry which is preliminary data.</text>
</comment>